<dbReference type="InterPro" id="IPR000468">
    <property type="entry name" value="Barstar"/>
</dbReference>
<comment type="similarity">
    <text evidence="1">Belongs to the barstar family.</text>
</comment>
<gene>
    <name evidence="3" type="ORF">K1J60_37090</name>
</gene>
<keyword evidence="4" id="KW-1185">Reference proteome</keyword>
<evidence type="ECO:0000259" key="2">
    <source>
        <dbReference type="Pfam" id="PF01337"/>
    </source>
</evidence>
<organism evidence="3 4">
    <name type="scientific">Streptomyces akebiae</name>
    <dbReference type="NCBI Taxonomy" id="2865673"/>
    <lineage>
        <taxon>Bacteria</taxon>
        <taxon>Bacillati</taxon>
        <taxon>Actinomycetota</taxon>
        <taxon>Actinomycetes</taxon>
        <taxon>Kitasatosporales</taxon>
        <taxon>Streptomycetaceae</taxon>
        <taxon>Streptomyces</taxon>
    </lineage>
</organism>
<dbReference type="Gene3D" id="3.30.370.10">
    <property type="entry name" value="Barstar-like"/>
    <property type="match status" value="1"/>
</dbReference>
<proteinExistence type="inferred from homology"/>
<name>A0ABX8Y5B9_9ACTN</name>
<sequence length="71" mass="7328">MGAGGRAHIRPELGGVTDKPAFVGRCARAFDLPEYFGRNGDALAAEVFADADDRHGTGAELRIVLALGGSS</sequence>
<feature type="domain" description="Barstar (barnase inhibitor)" evidence="2">
    <location>
        <begin position="12"/>
        <end position="57"/>
    </location>
</feature>
<dbReference type="Pfam" id="PF01337">
    <property type="entry name" value="Barstar"/>
    <property type="match status" value="1"/>
</dbReference>
<evidence type="ECO:0000313" key="4">
    <source>
        <dbReference type="Proteomes" id="UP000827138"/>
    </source>
</evidence>
<protein>
    <submittedName>
        <fullName evidence="3">Barstar family protein</fullName>
    </submittedName>
</protein>
<dbReference type="SUPFAM" id="SSF52038">
    <property type="entry name" value="Barstar-related"/>
    <property type="match status" value="1"/>
</dbReference>
<dbReference type="InterPro" id="IPR035905">
    <property type="entry name" value="Barstar-like_sf"/>
</dbReference>
<accession>A0ABX8Y5B9</accession>
<reference evidence="3 4" key="1">
    <citation type="submission" date="2021-08" db="EMBL/GenBank/DDBJ databases">
        <authorList>
            <person name="Ping M."/>
        </authorList>
    </citation>
    <scope>NUCLEOTIDE SEQUENCE [LARGE SCALE GENOMIC DNA]</scope>
    <source>
        <strain evidence="3 4">MG28</strain>
    </source>
</reference>
<evidence type="ECO:0000313" key="3">
    <source>
        <dbReference type="EMBL" id="QYX83395.1"/>
    </source>
</evidence>
<dbReference type="EMBL" id="CP080647">
    <property type="protein sequence ID" value="QYX83395.1"/>
    <property type="molecule type" value="Genomic_DNA"/>
</dbReference>
<dbReference type="Proteomes" id="UP000827138">
    <property type="component" value="Chromosome"/>
</dbReference>
<evidence type="ECO:0000256" key="1">
    <source>
        <dbReference type="ARBA" id="ARBA00006845"/>
    </source>
</evidence>